<feature type="transmembrane region" description="Helical" evidence="6">
    <location>
        <begin position="206"/>
        <end position="227"/>
    </location>
</feature>
<dbReference type="GO" id="GO:0022857">
    <property type="term" value="F:transmembrane transporter activity"/>
    <property type="evidence" value="ECO:0007669"/>
    <property type="project" value="InterPro"/>
</dbReference>
<evidence type="ECO:0000256" key="2">
    <source>
        <dbReference type="ARBA" id="ARBA00022475"/>
    </source>
</evidence>
<gene>
    <name evidence="8" type="ORF">WI38_04910</name>
</gene>
<keyword evidence="2" id="KW-1003">Cell membrane</keyword>
<feature type="transmembrane region" description="Helical" evidence="6">
    <location>
        <begin position="51"/>
        <end position="69"/>
    </location>
</feature>
<feature type="transmembrane region" description="Helical" evidence="6">
    <location>
        <begin position="278"/>
        <end position="300"/>
    </location>
</feature>
<name>A0A102LLB1_9BURK</name>
<feature type="transmembrane region" description="Helical" evidence="6">
    <location>
        <begin position="334"/>
        <end position="357"/>
    </location>
</feature>
<dbReference type="SUPFAM" id="SSF103473">
    <property type="entry name" value="MFS general substrate transporter"/>
    <property type="match status" value="1"/>
</dbReference>
<evidence type="ECO:0000313" key="9">
    <source>
        <dbReference type="Proteomes" id="UP000065521"/>
    </source>
</evidence>
<organism evidence="8 9">
    <name type="scientific">Burkholderia ubonensis</name>
    <dbReference type="NCBI Taxonomy" id="101571"/>
    <lineage>
        <taxon>Bacteria</taxon>
        <taxon>Pseudomonadati</taxon>
        <taxon>Pseudomonadota</taxon>
        <taxon>Betaproteobacteria</taxon>
        <taxon>Burkholderiales</taxon>
        <taxon>Burkholderiaceae</taxon>
        <taxon>Burkholderia</taxon>
        <taxon>Burkholderia cepacia complex</taxon>
    </lineage>
</organism>
<evidence type="ECO:0000256" key="6">
    <source>
        <dbReference type="SAM" id="Phobius"/>
    </source>
</evidence>
<dbReference type="Gene3D" id="1.20.1250.20">
    <property type="entry name" value="MFS general substrate transporter like domains"/>
    <property type="match status" value="1"/>
</dbReference>
<evidence type="ECO:0000259" key="7">
    <source>
        <dbReference type="PROSITE" id="PS50850"/>
    </source>
</evidence>
<keyword evidence="3 6" id="KW-0812">Transmembrane</keyword>
<proteinExistence type="predicted"/>
<feature type="transmembrane region" description="Helical" evidence="6">
    <location>
        <begin position="81"/>
        <end position="100"/>
    </location>
</feature>
<feature type="transmembrane region" description="Helical" evidence="6">
    <location>
        <begin position="12"/>
        <end position="39"/>
    </location>
</feature>
<dbReference type="Pfam" id="PF07690">
    <property type="entry name" value="MFS_1"/>
    <property type="match status" value="1"/>
</dbReference>
<dbReference type="AlphaFoldDB" id="A0A102LLB1"/>
<comment type="subcellular location">
    <subcellularLocation>
        <location evidence="1">Cell membrane</location>
        <topology evidence="1">Multi-pass membrane protein</topology>
    </subcellularLocation>
</comment>
<evidence type="ECO:0000313" key="8">
    <source>
        <dbReference type="EMBL" id="KUZ95617.1"/>
    </source>
</evidence>
<feature type="transmembrane region" description="Helical" evidence="6">
    <location>
        <begin position="140"/>
        <end position="161"/>
    </location>
</feature>
<keyword evidence="4 6" id="KW-1133">Transmembrane helix</keyword>
<dbReference type="PANTHER" id="PTHR43124">
    <property type="entry name" value="PURINE EFFLUX PUMP PBUE"/>
    <property type="match status" value="1"/>
</dbReference>
<evidence type="ECO:0000256" key="1">
    <source>
        <dbReference type="ARBA" id="ARBA00004651"/>
    </source>
</evidence>
<feature type="transmembrane region" description="Helical" evidence="6">
    <location>
        <begin position="363"/>
        <end position="385"/>
    </location>
</feature>
<reference evidence="8 9" key="1">
    <citation type="submission" date="2015-11" db="EMBL/GenBank/DDBJ databases">
        <title>Expanding the genomic diversity of Burkholderia species for the development of highly accurate diagnostics.</title>
        <authorList>
            <person name="Sahl J."/>
            <person name="Keim P."/>
            <person name="Wagner D."/>
        </authorList>
    </citation>
    <scope>NUCLEOTIDE SEQUENCE [LARGE SCALE GENOMIC DNA]</scope>
    <source>
        <strain evidence="8 9">RF32-BP4</strain>
    </source>
</reference>
<evidence type="ECO:0000256" key="3">
    <source>
        <dbReference type="ARBA" id="ARBA00022692"/>
    </source>
</evidence>
<dbReference type="PANTHER" id="PTHR43124:SF4">
    <property type="entry name" value="SUGAR EFFLUX TRANSPORTER"/>
    <property type="match status" value="1"/>
</dbReference>
<feature type="transmembrane region" description="Helical" evidence="6">
    <location>
        <begin position="167"/>
        <end position="185"/>
    </location>
</feature>
<dbReference type="InterPro" id="IPR011701">
    <property type="entry name" value="MFS"/>
</dbReference>
<dbReference type="PROSITE" id="PS50850">
    <property type="entry name" value="MFS"/>
    <property type="match status" value="1"/>
</dbReference>
<feature type="transmembrane region" description="Helical" evidence="6">
    <location>
        <begin position="306"/>
        <end position="325"/>
    </location>
</feature>
<dbReference type="RefSeq" id="WP_059631332.1">
    <property type="nucleotide sequence ID" value="NZ_LOTK01000062.1"/>
</dbReference>
<dbReference type="InterPro" id="IPR050189">
    <property type="entry name" value="MFS_Efflux_Transporters"/>
</dbReference>
<dbReference type="EMBL" id="LOTN01000005">
    <property type="protein sequence ID" value="KUZ95617.1"/>
    <property type="molecule type" value="Genomic_DNA"/>
</dbReference>
<comment type="caution">
    <text evidence="8">The sequence shown here is derived from an EMBL/GenBank/DDBJ whole genome shotgun (WGS) entry which is preliminary data.</text>
</comment>
<keyword evidence="5 6" id="KW-0472">Membrane</keyword>
<evidence type="ECO:0000256" key="5">
    <source>
        <dbReference type="ARBA" id="ARBA00023136"/>
    </source>
</evidence>
<dbReference type="NCBIfam" id="NF002921">
    <property type="entry name" value="PRK03545.1"/>
    <property type="match status" value="1"/>
</dbReference>
<dbReference type="CDD" id="cd17324">
    <property type="entry name" value="MFS_NepI_like"/>
    <property type="match status" value="1"/>
</dbReference>
<sequence>MSTPEPVSPEHSWWGVWALTLSAFIFNTTEFVPVALLSAIGDSLHMQPTDVGLMLTIYAWTVAVTSLPLTLATRTIERRKLLGGVLVLFIASHVITGVAWSFPVLVFGRVGIACAHAIFWSISISLAVRLAPPRKKSRALGLLATGTSIAMVAGIPLGRVIGETLGWRTAFLIIAGAAAVALLMLRTTLPALPSHRTGSLASLPALLRNPTLILLYLLTILVVSAHFTSYTYIEPFLQQVSHASESGITTILILFGGAGIPAALCFNRLYPRRPAQFLLASIVVIASCLLILFPSALSLVTLSVHTVVWGGAIICFGLAMQAWVLKLAPDATDLAVSIFSALYNVGIGAGALLGNHIARDFELAWIGTFGGIVGGLGVGVCWLALRVHATRAAAPNPASLA</sequence>
<accession>A0A102LLB1</accession>
<feature type="transmembrane region" description="Helical" evidence="6">
    <location>
        <begin position="247"/>
        <end position="266"/>
    </location>
</feature>
<evidence type="ECO:0000256" key="4">
    <source>
        <dbReference type="ARBA" id="ARBA00022989"/>
    </source>
</evidence>
<dbReference type="GO" id="GO:0005886">
    <property type="term" value="C:plasma membrane"/>
    <property type="evidence" value="ECO:0007669"/>
    <property type="project" value="UniProtKB-SubCell"/>
</dbReference>
<protein>
    <submittedName>
        <fullName evidence="8">Arabinose transporter</fullName>
    </submittedName>
</protein>
<dbReference type="InterPro" id="IPR036259">
    <property type="entry name" value="MFS_trans_sf"/>
</dbReference>
<feature type="transmembrane region" description="Helical" evidence="6">
    <location>
        <begin position="106"/>
        <end position="128"/>
    </location>
</feature>
<feature type="domain" description="Major facilitator superfamily (MFS) profile" evidence="7">
    <location>
        <begin position="15"/>
        <end position="391"/>
    </location>
</feature>
<dbReference type="InterPro" id="IPR020846">
    <property type="entry name" value="MFS_dom"/>
</dbReference>
<dbReference type="Proteomes" id="UP000065521">
    <property type="component" value="Unassembled WGS sequence"/>
</dbReference>